<name>A0A9W7SMX1_9PEZI</name>
<dbReference type="GO" id="GO:0005739">
    <property type="term" value="C:mitochondrion"/>
    <property type="evidence" value="ECO:0007669"/>
    <property type="project" value="TreeGrafter"/>
</dbReference>
<dbReference type="InterPro" id="IPR011990">
    <property type="entry name" value="TPR-like_helical_dom_sf"/>
</dbReference>
<feature type="domain" description="Pentatricopeptide repeat-containing protein-mitochondrial" evidence="2">
    <location>
        <begin position="311"/>
        <end position="444"/>
    </location>
</feature>
<evidence type="ECO:0000259" key="2">
    <source>
        <dbReference type="Pfam" id="PF23276"/>
    </source>
</evidence>
<reference evidence="3 4" key="2">
    <citation type="journal article" date="2021" name="Curr. Genet.">
        <title>Genetic response to nitrogen starvation in the aggressive Eucalyptus foliar pathogen Teratosphaeria destructans.</title>
        <authorList>
            <person name="Havenga M."/>
            <person name="Wingfield B.D."/>
            <person name="Wingfield M.J."/>
            <person name="Dreyer L.L."/>
            <person name="Roets F."/>
            <person name="Aylward J."/>
        </authorList>
    </citation>
    <scope>NUCLEOTIDE SEQUENCE [LARGE SCALE GENOMIC DNA]</scope>
    <source>
        <strain evidence="3">CMW44962</strain>
    </source>
</reference>
<dbReference type="Pfam" id="PF23276">
    <property type="entry name" value="TPR_24"/>
    <property type="match status" value="1"/>
</dbReference>
<reference evidence="3 4" key="1">
    <citation type="journal article" date="2018" name="IMA Fungus">
        <title>IMA Genome-F 10: Nine draft genome sequences of Claviceps purpurea s.lat., including C. arundinis, C. humidiphila, and C. cf. spartinae, pseudomolecules for the pitch canker pathogen Fusarium circinatum, draft genome of Davidsoniella eucalypti, Grosmannia galeiformis, Quambalaria eucalypti, and Teratosphaeria destructans.</title>
        <authorList>
            <person name="Wingfield B.D."/>
            <person name="Liu M."/>
            <person name="Nguyen H.D."/>
            <person name="Lane F.A."/>
            <person name="Morgan S.W."/>
            <person name="De Vos L."/>
            <person name="Wilken P.M."/>
            <person name="Duong T.A."/>
            <person name="Aylward J."/>
            <person name="Coetzee M.P."/>
            <person name="Dadej K."/>
            <person name="De Beer Z.W."/>
            <person name="Findlay W."/>
            <person name="Havenga M."/>
            <person name="Kolarik M."/>
            <person name="Menzies J.G."/>
            <person name="Naidoo K."/>
            <person name="Pochopski O."/>
            <person name="Shoukouhi P."/>
            <person name="Santana Q.C."/>
            <person name="Seifert K.A."/>
            <person name="Soal N."/>
            <person name="Steenkamp E.T."/>
            <person name="Tatham C.T."/>
            <person name="van der Nest M.A."/>
            <person name="Wingfield M.J."/>
        </authorList>
    </citation>
    <scope>NUCLEOTIDE SEQUENCE [LARGE SCALE GENOMIC DNA]</scope>
    <source>
        <strain evidence="3">CMW44962</strain>
    </source>
</reference>
<dbReference type="InterPro" id="IPR002885">
    <property type="entry name" value="PPR_rpt"/>
</dbReference>
<keyword evidence="4" id="KW-1185">Reference proteome</keyword>
<comment type="caution">
    <text evidence="3">The sequence shown here is derived from an EMBL/GenBank/DDBJ whole genome shotgun (WGS) entry which is preliminary data.</text>
</comment>
<proteinExistence type="predicted"/>
<sequence>MPPARLVIDPLWQCLCPAWSRITSSRLLRTVATRPSRCLNQRPFVPPRRSIAVQVQRQDDGGDDESRIINYNHPVTKRRLARDLHSALEKAKKEPTPYLYTKLRALAIKAQVREVRALVEHLIQERHEKPDVNLYTALILSNVSATAGAAWRVLEYLEEMKQANLEPDNACCHAILRVLAVHPDHLLRADVLEYMRNRWLELNEEGMHDVAAGLLREGLFEQAMNRIDGMQREGVQVQPWLLDMAVYMLCAAGEVEEAHRVMRQRFDRGEMTLSRIAWHTLLDTGSYYRHHPSTALVWNSQVNTGYMNPASGICLNVLVTASQAGDAVLATDVFSQLSKRGVQFQLIHYQLLMDCYLNTANPDLTRALSILTIMTIEKVKPTVFETRALFNHMRNRPDLVKEAFKILKSLHDQGREIPLAALNLLIECHVEQKNLDEALRIYKLMHSFAPPSTSSTHRTFVNVETFNLLLKGCRVVSPPDEAQASFLVSELLALRIMPTPLTYDRLILVFIEAAVHTLQTAAASSPPNEPQQARGLELLDWAFRHFADMRAVSADDHSSRSSTGSVLGWMPRFGTVESLAVQLAKVGDGRCWDVLQAGEDVGGEGLDGWEMKGKWVRRNVEQAWAEATRKGSDGAEAPVDAARQDSSIKDVANVDVGFGFSL</sequence>
<dbReference type="Gene3D" id="1.25.40.10">
    <property type="entry name" value="Tetratricopeptide repeat domain"/>
    <property type="match status" value="2"/>
</dbReference>
<gene>
    <name evidence="3" type="ORF">Tdes44962_MAKER04313</name>
</gene>
<dbReference type="PANTHER" id="PTHR47938">
    <property type="entry name" value="RESPIRATORY COMPLEX I CHAPERONE (CIA84), PUTATIVE (AFU_ORTHOLOGUE AFUA_2G06020)-RELATED"/>
    <property type="match status" value="1"/>
</dbReference>
<dbReference type="GO" id="GO:0003729">
    <property type="term" value="F:mRNA binding"/>
    <property type="evidence" value="ECO:0007669"/>
    <property type="project" value="TreeGrafter"/>
</dbReference>
<evidence type="ECO:0000313" key="3">
    <source>
        <dbReference type="EMBL" id="KAH9824630.1"/>
    </source>
</evidence>
<dbReference type="InterPro" id="IPR057027">
    <property type="entry name" value="TPR_mt"/>
</dbReference>
<dbReference type="PANTHER" id="PTHR47938:SF35">
    <property type="entry name" value="PENTATRICOPEPTIDE REPEAT-CONTAINING PROTEIN 4, MITOCHONDRIAL-RELATED"/>
    <property type="match status" value="1"/>
</dbReference>
<dbReference type="AlphaFoldDB" id="A0A9W7SMX1"/>
<dbReference type="OrthoDB" id="747253at2759"/>
<dbReference type="NCBIfam" id="TIGR00756">
    <property type="entry name" value="PPR"/>
    <property type="match status" value="1"/>
</dbReference>
<evidence type="ECO:0000256" key="1">
    <source>
        <dbReference type="ARBA" id="ARBA00022737"/>
    </source>
</evidence>
<dbReference type="Proteomes" id="UP001138500">
    <property type="component" value="Unassembled WGS sequence"/>
</dbReference>
<dbReference type="GO" id="GO:0140053">
    <property type="term" value="P:mitochondrial gene expression"/>
    <property type="evidence" value="ECO:0007669"/>
    <property type="project" value="TreeGrafter"/>
</dbReference>
<dbReference type="EMBL" id="RIBY02002134">
    <property type="protein sequence ID" value="KAH9824630.1"/>
    <property type="molecule type" value="Genomic_DNA"/>
</dbReference>
<accession>A0A9W7SMX1</accession>
<keyword evidence="1" id="KW-0677">Repeat</keyword>
<protein>
    <submittedName>
        <fullName evidence="3">Pentatricopeptide repeat protein</fullName>
    </submittedName>
</protein>
<organism evidence="3 4">
    <name type="scientific">Teratosphaeria destructans</name>
    <dbReference type="NCBI Taxonomy" id="418781"/>
    <lineage>
        <taxon>Eukaryota</taxon>
        <taxon>Fungi</taxon>
        <taxon>Dikarya</taxon>
        <taxon>Ascomycota</taxon>
        <taxon>Pezizomycotina</taxon>
        <taxon>Dothideomycetes</taxon>
        <taxon>Dothideomycetidae</taxon>
        <taxon>Mycosphaerellales</taxon>
        <taxon>Teratosphaeriaceae</taxon>
        <taxon>Teratosphaeria</taxon>
    </lineage>
</organism>
<evidence type="ECO:0000313" key="4">
    <source>
        <dbReference type="Proteomes" id="UP001138500"/>
    </source>
</evidence>